<dbReference type="SUPFAM" id="SSF52540">
    <property type="entry name" value="P-loop containing nucleoside triphosphate hydrolases"/>
    <property type="match status" value="1"/>
</dbReference>
<dbReference type="PANTHER" id="PTHR43335:SF4">
    <property type="entry name" value="ABC TRANSPORTER, ATP-BINDING PROTEIN"/>
    <property type="match status" value="1"/>
</dbReference>
<protein>
    <submittedName>
        <fullName evidence="6">Antibiotic ABC transporter ATP-binding protein</fullName>
    </submittedName>
</protein>
<dbReference type="RefSeq" id="WP_128523055.1">
    <property type="nucleotide sequence ID" value="NZ_CP026118.1"/>
</dbReference>
<evidence type="ECO:0000256" key="2">
    <source>
        <dbReference type="ARBA" id="ARBA00022448"/>
    </source>
</evidence>
<keyword evidence="4 6" id="KW-0067">ATP-binding</keyword>
<keyword evidence="3" id="KW-0547">Nucleotide-binding</keyword>
<evidence type="ECO:0000313" key="6">
    <source>
        <dbReference type="EMBL" id="QAS51303.1"/>
    </source>
</evidence>
<dbReference type="KEGG" id="hli:HLI_03280"/>
<dbReference type="Gene3D" id="3.40.50.300">
    <property type="entry name" value="P-loop containing nucleotide triphosphate hydrolases"/>
    <property type="match status" value="1"/>
</dbReference>
<evidence type="ECO:0000313" key="7">
    <source>
        <dbReference type="Proteomes" id="UP000287756"/>
    </source>
</evidence>
<dbReference type="PANTHER" id="PTHR43335">
    <property type="entry name" value="ABC TRANSPORTER, ATP-BINDING PROTEIN"/>
    <property type="match status" value="1"/>
</dbReference>
<accession>A0A410M9F3</accession>
<name>A0A410M9F3_9BACI</name>
<dbReference type="Proteomes" id="UP000287756">
    <property type="component" value="Chromosome"/>
</dbReference>
<dbReference type="SMART" id="SM00382">
    <property type="entry name" value="AAA"/>
    <property type="match status" value="1"/>
</dbReference>
<dbReference type="InterPro" id="IPR003593">
    <property type="entry name" value="AAA+_ATPase"/>
</dbReference>
<dbReference type="AlphaFoldDB" id="A0A410M9F3"/>
<evidence type="ECO:0000256" key="1">
    <source>
        <dbReference type="ARBA" id="ARBA00005417"/>
    </source>
</evidence>
<dbReference type="InterPro" id="IPR003439">
    <property type="entry name" value="ABC_transporter-like_ATP-bd"/>
</dbReference>
<dbReference type="PROSITE" id="PS00211">
    <property type="entry name" value="ABC_TRANSPORTER_1"/>
    <property type="match status" value="1"/>
</dbReference>
<gene>
    <name evidence="6" type="ORF">HLI_03280</name>
</gene>
<evidence type="ECO:0000256" key="3">
    <source>
        <dbReference type="ARBA" id="ARBA00022741"/>
    </source>
</evidence>
<dbReference type="PROSITE" id="PS50893">
    <property type="entry name" value="ABC_TRANSPORTER_2"/>
    <property type="match status" value="1"/>
</dbReference>
<dbReference type="OrthoDB" id="9804819at2"/>
<dbReference type="GO" id="GO:0016887">
    <property type="term" value="F:ATP hydrolysis activity"/>
    <property type="evidence" value="ECO:0007669"/>
    <property type="project" value="InterPro"/>
</dbReference>
<organism evidence="6 7">
    <name type="scientific">Halobacillus litoralis</name>
    <dbReference type="NCBI Taxonomy" id="45668"/>
    <lineage>
        <taxon>Bacteria</taxon>
        <taxon>Bacillati</taxon>
        <taxon>Bacillota</taxon>
        <taxon>Bacilli</taxon>
        <taxon>Bacillales</taxon>
        <taxon>Bacillaceae</taxon>
        <taxon>Halobacillus</taxon>
    </lineage>
</organism>
<reference evidence="6 7" key="1">
    <citation type="submission" date="2018-01" db="EMBL/GenBank/DDBJ databases">
        <title>The whole genome sequencing and assembly of Halobacillus litoralis ERB031 strain.</title>
        <authorList>
            <person name="Lee S.-J."/>
            <person name="Park M.-K."/>
            <person name="Kim J.-Y."/>
            <person name="Lee Y.-J."/>
            <person name="Yi H."/>
            <person name="Bahn Y.-S."/>
            <person name="Kim J.F."/>
            <person name="Lee D.-W."/>
        </authorList>
    </citation>
    <scope>NUCLEOTIDE SEQUENCE [LARGE SCALE GENOMIC DNA]</scope>
    <source>
        <strain evidence="6 7">ERB 031</strain>
    </source>
</reference>
<dbReference type="InterPro" id="IPR027417">
    <property type="entry name" value="P-loop_NTPase"/>
</dbReference>
<evidence type="ECO:0000259" key="5">
    <source>
        <dbReference type="PROSITE" id="PS50893"/>
    </source>
</evidence>
<dbReference type="Pfam" id="PF00005">
    <property type="entry name" value="ABC_tran"/>
    <property type="match status" value="1"/>
</dbReference>
<feature type="domain" description="ABC transporter" evidence="5">
    <location>
        <begin position="3"/>
        <end position="220"/>
    </location>
</feature>
<sequence length="287" mass="32766">MSIMMNKVTKIYQKECALKDIDFQLNRGEIVGLVGPNGAGKTTLMKILAGVIVRYDGQSILPTSEKTGSLIEKPKYFPNRSGRYNLNYFRALYGTKKETVEEIINSLDLRSYLKKKVKQYSLGMKQRLGIALALVAEPAYLILDEPTNGMDPDGIRSILAYLKKLAKERKIGVLISSHILKDIEAISDRVYVIKNGRMISEYAPSTTKEQLIDMTFEDEHDLQEAVPLLRDFKGFTIHNSTAIFHYDGEMKPLLKQMGQMDIFPREVKRRSMTLEDFYFDNMEGETK</sequence>
<evidence type="ECO:0000256" key="4">
    <source>
        <dbReference type="ARBA" id="ARBA00022840"/>
    </source>
</evidence>
<dbReference type="GO" id="GO:0005524">
    <property type="term" value="F:ATP binding"/>
    <property type="evidence" value="ECO:0007669"/>
    <property type="project" value="UniProtKB-KW"/>
</dbReference>
<dbReference type="InterPro" id="IPR017871">
    <property type="entry name" value="ABC_transporter-like_CS"/>
</dbReference>
<comment type="similarity">
    <text evidence="1">Belongs to the ABC transporter superfamily.</text>
</comment>
<keyword evidence="2" id="KW-0813">Transport</keyword>
<dbReference type="EMBL" id="CP026118">
    <property type="protein sequence ID" value="QAS51303.1"/>
    <property type="molecule type" value="Genomic_DNA"/>
</dbReference>
<proteinExistence type="inferred from homology"/>